<evidence type="ECO:0000256" key="4">
    <source>
        <dbReference type="ARBA" id="ARBA00010561"/>
    </source>
</evidence>
<reference evidence="21" key="3">
    <citation type="submission" date="2018-11" db="EMBL/GenBank/DDBJ databases">
        <authorList>
            <person name="Hwang Y.J."/>
            <person name="Hwang C.Y."/>
        </authorList>
    </citation>
    <scope>NUCLEOTIDE SEQUENCE</scope>
    <source>
        <strain evidence="21">R106</strain>
    </source>
</reference>
<feature type="transmembrane region" description="Helical" evidence="19">
    <location>
        <begin position="12"/>
        <end position="31"/>
    </location>
</feature>
<dbReference type="NCBIfam" id="NF001277">
    <property type="entry name" value="PRK00235.1-3"/>
    <property type="match status" value="1"/>
</dbReference>
<evidence type="ECO:0000256" key="6">
    <source>
        <dbReference type="ARBA" id="ARBA00015850"/>
    </source>
</evidence>
<evidence type="ECO:0000256" key="10">
    <source>
        <dbReference type="ARBA" id="ARBA00022692"/>
    </source>
</evidence>
<evidence type="ECO:0000256" key="9">
    <source>
        <dbReference type="ARBA" id="ARBA00022679"/>
    </source>
</evidence>
<comment type="catalytic activity">
    <reaction evidence="18 19">
        <text>alpha-ribazole 5'-phosphate + adenosylcob(III)inamide-GDP = adenosylcob(III)alamin 5'-phosphate + GMP + H(+)</text>
        <dbReference type="Rhea" id="RHEA:23560"/>
        <dbReference type="ChEBI" id="CHEBI:15378"/>
        <dbReference type="ChEBI" id="CHEBI:57918"/>
        <dbReference type="ChEBI" id="CHEBI:58115"/>
        <dbReference type="ChEBI" id="CHEBI:60487"/>
        <dbReference type="ChEBI" id="CHEBI:60493"/>
        <dbReference type="EC" id="2.7.8.26"/>
    </reaction>
</comment>
<evidence type="ECO:0000256" key="14">
    <source>
        <dbReference type="ARBA" id="ARBA00025228"/>
    </source>
</evidence>
<evidence type="ECO:0000256" key="5">
    <source>
        <dbReference type="ARBA" id="ARBA00013200"/>
    </source>
</evidence>
<evidence type="ECO:0000313" key="20">
    <source>
        <dbReference type="EMBL" id="AZG37284.1"/>
    </source>
</evidence>
<keyword evidence="22" id="KW-1185">Reference proteome</keyword>
<keyword evidence="8 19" id="KW-0169">Cobalamin biosynthesis</keyword>
<keyword evidence="13 19" id="KW-0472">Membrane</keyword>
<keyword evidence="12 19" id="KW-1133">Transmembrane helix</keyword>
<dbReference type="GO" id="GO:0009236">
    <property type="term" value="P:cobalamin biosynthetic process"/>
    <property type="evidence" value="ECO:0007669"/>
    <property type="project" value="UniProtKB-UniRule"/>
</dbReference>
<dbReference type="NCBIfam" id="TIGR00317">
    <property type="entry name" value="cobS"/>
    <property type="match status" value="1"/>
</dbReference>
<feature type="transmembrane region" description="Helical" evidence="19">
    <location>
        <begin position="116"/>
        <end position="134"/>
    </location>
</feature>
<evidence type="ECO:0000256" key="2">
    <source>
        <dbReference type="ARBA" id="ARBA00004651"/>
    </source>
</evidence>
<evidence type="ECO:0000256" key="13">
    <source>
        <dbReference type="ARBA" id="ARBA00023136"/>
    </source>
</evidence>
<organism evidence="21 23">
    <name type="scientific">Shewanella psychromarinicola</name>
    <dbReference type="NCBI Taxonomy" id="2487742"/>
    <lineage>
        <taxon>Bacteria</taxon>
        <taxon>Pseudomonadati</taxon>
        <taxon>Pseudomonadota</taxon>
        <taxon>Gammaproteobacteria</taxon>
        <taxon>Alteromonadales</taxon>
        <taxon>Shewanellaceae</taxon>
        <taxon>Shewanella</taxon>
    </lineage>
</organism>
<evidence type="ECO:0000313" key="23">
    <source>
        <dbReference type="Proteomes" id="UP000278855"/>
    </source>
</evidence>
<evidence type="ECO:0000256" key="3">
    <source>
        <dbReference type="ARBA" id="ARBA00004663"/>
    </source>
</evidence>
<proteinExistence type="inferred from homology"/>
<evidence type="ECO:0000256" key="16">
    <source>
        <dbReference type="ARBA" id="ARBA00032853"/>
    </source>
</evidence>
<dbReference type="PANTHER" id="PTHR34148:SF1">
    <property type="entry name" value="ADENOSYLCOBINAMIDE-GDP RIBAZOLETRANSFERASE"/>
    <property type="match status" value="1"/>
</dbReference>
<dbReference type="EMBL" id="CP034073">
    <property type="protein sequence ID" value="AZG37284.1"/>
    <property type="molecule type" value="Genomic_DNA"/>
</dbReference>
<dbReference type="GO" id="GO:0008818">
    <property type="term" value="F:cobalamin 5'-phosphate synthase activity"/>
    <property type="evidence" value="ECO:0007669"/>
    <property type="project" value="UniProtKB-UniRule"/>
</dbReference>
<dbReference type="EMBL" id="RKKB01000012">
    <property type="protein sequence ID" value="RPA27515.1"/>
    <property type="molecule type" value="Genomic_DNA"/>
</dbReference>
<accession>A0A3N4DNN9</accession>
<dbReference type="RefSeq" id="WP_101032618.1">
    <property type="nucleotide sequence ID" value="NZ_CP034073.1"/>
</dbReference>
<reference evidence="20 22" key="1">
    <citation type="submission" date="2018-11" db="EMBL/GenBank/DDBJ databases">
        <title>Shewanella sp. M2.</title>
        <authorList>
            <person name="Hwang Y.J."/>
            <person name="Hwang C.Y."/>
        </authorList>
    </citation>
    <scope>NUCLEOTIDE SEQUENCE [LARGE SCALE GENOMIC DNA]</scope>
    <source>
        <strain evidence="20 22">M2</strain>
    </source>
</reference>
<dbReference type="Proteomes" id="UP000278855">
    <property type="component" value="Unassembled WGS sequence"/>
</dbReference>
<keyword evidence="10 19" id="KW-0812">Transmembrane</keyword>
<dbReference type="HAMAP" id="MF_00719">
    <property type="entry name" value="CobS"/>
    <property type="match status" value="1"/>
</dbReference>
<dbReference type="UniPathway" id="UPA00148">
    <property type="reaction ID" value="UER00238"/>
</dbReference>
<reference evidence="23" key="2">
    <citation type="submission" date="2018-11" db="EMBL/GenBank/DDBJ databases">
        <title>Shewanella sp. R106.</title>
        <authorList>
            <person name="Hwang Y.J."/>
            <person name="Hwang C.Y."/>
        </authorList>
    </citation>
    <scope>NUCLEOTIDE SEQUENCE [LARGE SCALE GENOMIC DNA]</scope>
    <source>
        <strain evidence="23">R106</strain>
    </source>
</reference>
<sequence length="261" mass="28361">MSGEIKWLRQLNLFFVAMSFFTRIPVPPWVVIDNDKQSKASRYFGVVGLVIGLICALLFWLAQLILPASIAILLAMVAGVLVTGAFHEDGLADTADGFGGGRTIEDKLRIMKDSRLGSYGALSLGLVLLLKWQLLVELALYSPLAAVSALVVGHTLSRVVSASLIFSEQYVRNEQTSKSMPVAQNQQLNDLLILIASGIFVLLWLNGLVAFVLFITLWLVRILLGGFFRKQIGGYTGDTLGAAQQISEVCCYLVILAVGLS</sequence>
<comment type="subcellular location">
    <subcellularLocation>
        <location evidence="2 19">Cell membrane</location>
        <topology evidence="2 19">Multi-pass membrane protein</topology>
    </subcellularLocation>
</comment>
<evidence type="ECO:0000256" key="17">
    <source>
        <dbReference type="ARBA" id="ARBA00048623"/>
    </source>
</evidence>
<keyword evidence="7 19" id="KW-1003">Cell membrane</keyword>
<evidence type="ECO:0000256" key="1">
    <source>
        <dbReference type="ARBA" id="ARBA00001946"/>
    </source>
</evidence>
<evidence type="ECO:0000313" key="22">
    <source>
        <dbReference type="Proteomes" id="UP000273778"/>
    </source>
</evidence>
<dbReference type="AlphaFoldDB" id="A0A3N4DNN9"/>
<evidence type="ECO:0000256" key="12">
    <source>
        <dbReference type="ARBA" id="ARBA00022989"/>
    </source>
</evidence>
<evidence type="ECO:0000256" key="7">
    <source>
        <dbReference type="ARBA" id="ARBA00022475"/>
    </source>
</evidence>
<evidence type="ECO:0000256" key="19">
    <source>
        <dbReference type="HAMAP-Rule" id="MF_00719"/>
    </source>
</evidence>
<keyword evidence="9 19" id="KW-0808">Transferase</keyword>
<dbReference type="EC" id="2.7.8.26" evidence="5 19"/>
<evidence type="ECO:0000313" key="21">
    <source>
        <dbReference type="EMBL" id="RPA27515.1"/>
    </source>
</evidence>
<dbReference type="GO" id="GO:0005886">
    <property type="term" value="C:plasma membrane"/>
    <property type="evidence" value="ECO:0007669"/>
    <property type="project" value="UniProtKB-SubCell"/>
</dbReference>
<comment type="catalytic activity">
    <reaction evidence="17 19">
        <text>alpha-ribazole + adenosylcob(III)inamide-GDP = adenosylcob(III)alamin + GMP + H(+)</text>
        <dbReference type="Rhea" id="RHEA:16049"/>
        <dbReference type="ChEBI" id="CHEBI:10329"/>
        <dbReference type="ChEBI" id="CHEBI:15378"/>
        <dbReference type="ChEBI" id="CHEBI:18408"/>
        <dbReference type="ChEBI" id="CHEBI:58115"/>
        <dbReference type="ChEBI" id="CHEBI:60487"/>
        <dbReference type="EC" id="2.7.8.26"/>
    </reaction>
</comment>
<comment type="pathway">
    <text evidence="3 19">Cofactor biosynthesis; adenosylcobalamin biosynthesis; adenosylcobalamin from cob(II)yrinate a,c-diamide: step 7/7.</text>
</comment>
<comment type="function">
    <text evidence="14 19">Joins adenosylcobinamide-GDP and alpha-ribazole to generate adenosylcobalamin (Ado-cobalamin). Also synthesizes adenosylcobalamin 5'-phosphate from adenosylcobinamide-GDP and alpha-ribazole 5'-phosphate.</text>
</comment>
<dbReference type="KEGG" id="spsr:EGC80_22060"/>
<dbReference type="GO" id="GO:0051073">
    <property type="term" value="F:adenosylcobinamide-GDP ribazoletransferase activity"/>
    <property type="evidence" value="ECO:0007669"/>
    <property type="project" value="UniProtKB-UniRule"/>
</dbReference>
<comment type="cofactor">
    <cofactor evidence="1 19">
        <name>Mg(2+)</name>
        <dbReference type="ChEBI" id="CHEBI:18420"/>
    </cofactor>
</comment>
<keyword evidence="11 19" id="KW-0460">Magnesium</keyword>
<name>A0A3N4DNN9_9GAMM</name>
<feature type="transmembrane region" description="Helical" evidence="19">
    <location>
        <begin position="188"/>
        <end position="205"/>
    </location>
</feature>
<dbReference type="InterPro" id="IPR003805">
    <property type="entry name" value="CobS"/>
</dbReference>
<protein>
    <recommendedName>
        <fullName evidence="6 19">Adenosylcobinamide-GDP ribazoletransferase</fullName>
        <ecNumber evidence="5 19">2.7.8.26</ecNumber>
    </recommendedName>
    <alternativeName>
        <fullName evidence="16 19">Cobalamin synthase</fullName>
    </alternativeName>
    <alternativeName>
        <fullName evidence="15 19">Cobalamin-5'-phosphate synthase</fullName>
    </alternativeName>
</protein>
<dbReference type="OrthoDB" id="9794626at2"/>
<dbReference type="Proteomes" id="UP000273778">
    <property type="component" value="Chromosome"/>
</dbReference>
<feature type="transmembrane region" description="Helical" evidence="19">
    <location>
        <begin position="68"/>
        <end position="86"/>
    </location>
</feature>
<evidence type="ECO:0000256" key="18">
    <source>
        <dbReference type="ARBA" id="ARBA00049504"/>
    </source>
</evidence>
<dbReference type="PANTHER" id="PTHR34148">
    <property type="entry name" value="ADENOSYLCOBINAMIDE-GDP RIBAZOLETRANSFERASE"/>
    <property type="match status" value="1"/>
</dbReference>
<feature type="transmembrane region" description="Helical" evidence="19">
    <location>
        <begin position="43"/>
        <end position="62"/>
    </location>
</feature>
<evidence type="ECO:0000256" key="8">
    <source>
        <dbReference type="ARBA" id="ARBA00022573"/>
    </source>
</evidence>
<evidence type="ECO:0000256" key="11">
    <source>
        <dbReference type="ARBA" id="ARBA00022842"/>
    </source>
</evidence>
<feature type="transmembrane region" description="Helical" evidence="19">
    <location>
        <begin position="211"/>
        <end position="228"/>
    </location>
</feature>
<comment type="similarity">
    <text evidence="4 19">Belongs to the CobS family.</text>
</comment>
<feature type="transmembrane region" description="Helical" evidence="19">
    <location>
        <begin position="140"/>
        <end position="167"/>
    </location>
</feature>
<gene>
    <name evidence="19" type="primary">cobS</name>
    <name evidence="21" type="ORF">EGC77_17200</name>
    <name evidence="20" type="ORF">EGC80_22060</name>
</gene>
<evidence type="ECO:0000256" key="15">
    <source>
        <dbReference type="ARBA" id="ARBA00032605"/>
    </source>
</evidence>
<dbReference type="Pfam" id="PF02654">
    <property type="entry name" value="CobS"/>
    <property type="match status" value="1"/>
</dbReference>